<name>A0A366FKU9_9HYPH</name>
<keyword evidence="2" id="KW-1185">Reference proteome</keyword>
<dbReference type="AlphaFoldDB" id="A0A366FKU9"/>
<dbReference type="EMBL" id="QNRK01000009">
    <property type="protein sequence ID" value="RBP14345.1"/>
    <property type="molecule type" value="Genomic_DNA"/>
</dbReference>
<accession>A0A366FKU9</accession>
<organism evidence="1 2">
    <name type="scientific">Roseiarcus fermentans</name>
    <dbReference type="NCBI Taxonomy" id="1473586"/>
    <lineage>
        <taxon>Bacteria</taxon>
        <taxon>Pseudomonadati</taxon>
        <taxon>Pseudomonadota</taxon>
        <taxon>Alphaproteobacteria</taxon>
        <taxon>Hyphomicrobiales</taxon>
        <taxon>Roseiarcaceae</taxon>
        <taxon>Roseiarcus</taxon>
    </lineage>
</organism>
<dbReference type="Proteomes" id="UP000253529">
    <property type="component" value="Unassembled WGS sequence"/>
</dbReference>
<protein>
    <submittedName>
        <fullName evidence="1">Uncharacterized protein</fullName>
    </submittedName>
</protein>
<gene>
    <name evidence="1" type="ORF">DFR50_10998</name>
</gene>
<proteinExistence type="predicted"/>
<evidence type="ECO:0000313" key="1">
    <source>
        <dbReference type="EMBL" id="RBP14345.1"/>
    </source>
</evidence>
<reference evidence="1 2" key="1">
    <citation type="submission" date="2018-06" db="EMBL/GenBank/DDBJ databases">
        <title>Genomic Encyclopedia of Type Strains, Phase IV (KMG-IV): sequencing the most valuable type-strain genomes for metagenomic binning, comparative biology and taxonomic classification.</title>
        <authorList>
            <person name="Goeker M."/>
        </authorList>
    </citation>
    <scope>NUCLEOTIDE SEQUENCE [LARGE SCALE GENOMIC DNA]</scope>
    <source>
        <strain evidence="1 2">DSM 24875</strain>
    </source>
</reference>
<sequence>MAHDGAQPNRRPGARVNLRMGSAIREATIARARDLGVKLFIEDDTREGPDGASSILWLTQ</sequence>
<dbReference type="RefSeq" id="WP_147262715.1">
    <property type="nucleotide sequence ID" value="NZ_QNRK01000009.1"/>
</dbReference>
<comment type="caution">
    <text evidence="1">The sequence shown here is derived from an EMBL/GenBank/DDBJ whole genome shotgun (WGS) entry which is preliminary data.</text>
</comment>
<evidence type="ECO:0000313" key="2">
    <source>
        <dbReference type="Proteomes" id="UP000253529"/>
    </source>
</evidence>